<feature type="compositionally biased region" description="Basic residues" evidence="1">
    <location>
        <begin position="61"/>
        <end position="70"/>
    </location>
</feature>
<dbReference type="AlphaFoldDB" id="A0A4Q7L4R5"/>
<dbReference type="SUPFAM" id="SSF55486">
    <property type="entry name" value="Metalloproteases ('zincins'), catalytic domain"/>
    <property type="match status" value="1"/>
</dbReference>
<feature type="region of interest" description="Disordered" evidence="1">
    <location>
        <begin position="1"/>
        <end position="72"/>
    </location>
</feature>
<feature type="region of interest" description="Disordered" evidence="1">
    <location>
        <begin position="346"/>
        <end position="365"/>
    </location>
</feature>
<evidence type="ECO:0000256" key="2">
    <source>
        <dbReference type="SAM" id="Phobius"/>
    </source>
</evidence>
<reference evidence="4 5" key="1">
    <citation type="submission" date="2019-02" db="EMBL/GenBank/DDBJ databases">
        <title>Genomic Encyclopedia of Type Strains, Phase IV (KMG-IV): sequencing the most valuable type-strain genomes for metagenomic binning, comparative biology and taxonomic classification.</title>
        <authorList>
            <person name="Goeker M."/>
        </authorList>
    </citation>
    <scope>NUCLEOTIDE SEQUENCE [LARGE SCALE GENOMIC DNA]</scope>
    <source>
        <strain evidence="4 5">DSM 101727</strain>
    </source>
</reference>
<dbReference type="Pfam" id="PF11350">
    <property type="entry name" value="DUF3152"/>
    <property type="match status" value="1"/>
</dbReference>
<dbReference type="Proteomes" id="UP000294257">
    <property type="component" value="Unassembled WGS sequence"/>
</dbReference>
<keyword evidence="5" id="KW-1185">Reference proteome</keyword>
<dbReference type="RefSeq" id="WP_130342821.1">
    <property type="nucleotide sequence ID" value="NZ_SGWQ01000001.1"/>
</dbReference>
<accession>A0A4Q7L4R5</accession>
<dbReference type="OrthoDB" id="9779865at2"/>
<feature type="transmembrane region" description="Helical" evidence="2">
    <location>
        <begin position="72"/>
        <end position="99"/>
    </location>
</feature>
<dbReference type="InterPro" id="IPR022603">
    <property type="entry name" value="DUF3152"/>
</dbReference>
<gene>
    <name evidence="4" type="ORF">EV193_10199</name>
</gene>
<protein>
    <submittedName>
        <fullName evidence="4">Uncharacterized protein DUF3152</fullName>
    </submittedName>
</protein>
<name>A0A4Q7L4R5_9PSEU</name>
<keyword evidence="2" id="KW-0472">Membrane</keyword>
<evidence type="ECO:0000256" key="1">
    <source>
        <dbReference type="SAM" id="MobiDB-lite"/>
    </source>
</evidence>
<proteinExistence type="predicted"/>
<feature type="domain" description="DUF3152" evidence="3">
    <location>
        <begin position="151"/>
        <end position="362"/>
    </location>
</feature>
<keyword evidence="2" id="KW-0812">Transmembrane</keyword>
<evidence type="ECO:0000313" key="4">
    <source>
        <dbReference type="EMBL" id="RZS44224.1"/>
    </source>
</evidence>
<dbReference type="EMBL" id="SGWQ01000001">
    <property type="protein sequence ID" value="RZS44224.1"/>
    <property type="molecule type" value="Genomic_DNA"/>
</dbReference>
<sequence length="365" mass="38772">MTQDGRADGRGAVRKRPRSAAPRGSAGTVRVRRLGEEERYKPGGRRTTAEPLAASWNPKPPKGRRRKQKRQGVSGLIGTYGWRVYALPILLVLTALVAVDIAGDDSPDARAANAPGSTAPGAPGDGTAPSSTQLSEKPPPPLDVNIPTADLPPGGDFTQVGANTWRVVPGTGPRIGNAGKLYKYAIEIEDGIDVATLGGDDGFAKLVDSTLAEPRGWARSGQVSVQRVDGNTKPDFRISLTTPGTAHRDNLCGHRIQYESSCYNRVDDRVVINLARWVRGALAFSGDQLGYKQYAINHEVGHAFGQGHLGCGNNGALAPVMMQQTFGVANNYVALLNQVEPSNKDKVKADGKVCKPNAWPNPTGS</sequence>
<comment type="caution">
    <text evidence="4">The sequence shown here is derived from an EMBL/GenBank/DDBJ whole genome shotgun (WGS) entry which is preliminary data.</text>
</comment>
<feature type="compositionally biased region" description="Basic and acidic residues" evidence="1">
    <location>
        <begin position="1"/>
        <end position="11"/>
    </location>
</feature>
<feature type="region of interest" description="Disordered" evidence="1">
    <location>
        <begin position="109"/>
        <end position="158"/>
    </location>
</feature>
<keyword evidence="2" id="KW-1133">Transmembrane helix</keyword>
<evidence type="ECO:0000259" key="3">
    <source>
        <dbReference type="Pfam" id="PF11350"/>
    </source>
</evidence>
<evidence type="ECO:0000313" key="5">
    <source>
        <dbReference type="Proteomes" id="UP000294257"/>
    </source>
</evidence>
<organism evidence="4 5">
    <name type="scientific">Herbihabitans rhizosphaerae</name>
    <dbReference type="NCBI Taxonomy" id="1872711"/>
    <lineage>
        <taxon>Bacteria</taxon>
        <taxon>Bacillati</taxon>
        <taxon>Actinomycetota</taxon>
        <taxon>Actinomycetes</taxon>
        <taxon>Pseudonocardiales</taxon>
        <taxon>Pseudonocardiaceae</taxon>
        <taxon>Herbihabitans</taxon>
    </lineage>
</organism>